<accession>A0ABW7WZV9</accession>
<dbReference type="Proteomes" id="UP001611415">
    <property type="component" value="Unassembled WGS sequence"/>
</dbReference>
<evidence type="ECO:0000259" key="2">
    <source>
        <dbReference type="Pfam" id="PF08327"/>
    </source>
</evidence>
<dbReference type="Gene3D" id="3.30.530.20">
    <property type="match status" value="1"/>
</dbReference>
<feature type="domain" description="Activator of Hsp90 ATPase homologue 1/2-like C-terminal" evidence="2">
    <location>
        <begin position="18"/>
        <end position="157"/>
    </location>
</feature>
<dbReference type="Pfam" id="PF08327">
    <property type="entry name" value="AHSA1"/>
    <property type="match status" value="1"/>
</dbReference>
<dbReference type="InterPro" id="IPR013538">
    <property type="entry name" value="ASHA1/2-like_C"/>
</dbReference>
<dbReference type="SUPFAM" id="SSF55961">
    <property type="entry name" value="Bet v1-like"/>
    <property type="match status" value="1"/>
</dbReference>
<evidence type="ECO:0000313" key="4">
    <source>
        <dbReference type="Proteomes" id="UP001611415"/>
    </source>
</evidence>
<keyword evidence="4" id="KW-1185">Reference proteome</keyword>
<dbReference type="RefSeq" id="WP_357405149.1">
    <property type="nucleotide sequence ID" value="NZ_JBEYCD010000006.1"/>
</dbReference>
<evidence type="ECO:0000313" key="3">
    <source>
        <dbReference type="EMBL" id="MFI2474360.1"/>
    </source>
</evidence>
<dbReference type="EMBL" id="JBIRYO010000007">
    <property type="protein sequence ID" value="MFI2474360.1"/>
    <property type="molecule type" value="Genomic_DNA"/>
</dbReference>
<comment type="similarity">
    <text evidence="1">Belongs to the AHA1 family.</text>
</comment>
<organism evidence="3 4">
    <name type="scientific">Nocardia xishanensis</name>
    <dbReference type="NCBI Taxonomy" id="238964"/>
    <lineage>
        <taxon>Bacteria</taxon>
        <taxon>Bacillati</taxon>
        <taxon>Actinomycetota</taxon>
        <taxon>Actinomycetes</taxon>
        <taxon>Mycobacteriales</taxon>
        <taxon>Nocardiaceae</taxon>
        <taxon>Nocardia</taxon>
    </lineage>
</organism>
<name>A0ABW7WZV9_9NOCA</name>
<dbReference type="InterPro" id="IPR023393">
    <property type="entry name" value="START-like_dom_sf"/>
</dbReference>
<proteinExistence type="inferred from homology"/>
<sequence length="161" mass="17967">MSTPTSLPVLQGKATVAMPLEKAFAFFTESFGSWWPAAYHIGQAEMADAIIEPRVGGRWFERGVDGSECDWGRVLTWEPPHRLVVTWQINGHWQYDPDPAHASEIEFLFTAEGPEQTGLTLEHRHLDRLVEGKAIHDTIVERGGGWSTVLEMFAKAAEAHG</sequence>
<evidence type="ECO:0000256" key="1">
    <source>
        <dbReference type="ARBA" id="ARBA00006817"/>
    </source>
</evidence>
<protein>
    <submittedName>
        <fullName evidence="3">SRPBCC family protein</fullName>
    </submittedName>
</protein>
<comment type="caution">
    <text evidence="3">The sequence shown here is derived from an EMBL/GenBank/DDBJ whole genome shotgun (WGS) entry which is preliminary data.</text>
</comment>
<reference evidence="3 4" key="1">
    <citation type="submission" date="2024-10" db="EMBL/GenBank/DDBJ databases">
        <title>The Natural Products Discovery Center: Release of the First 8490 Sequenced Strains for Exploring Actinobacteria Biosynthetic Diversity.</title>
        <authorList>
            <person name="Kalkreuter E."/>
            <person name="Kautsar S.A."/>
            <person name="Yang D."/>
            <person name="Bader C.D."/>
            <person name="Teijaro C.N."/>
            <person name="Fluegel L."/>
            <person name="Davis C.M."/>
            <person name="Simpson J.R."/>
            <person name="Lauterbach L."/>
            <person name="Steele A.D."/>
            <person name="Gui C."/>
            <person name="Meng S."/>
            <person name="Li G."/>
            <person name="Viehrig K."/>
            <person name="Ye F."/>
            <person name="Su P."/>
            <person name="Kiefer A.F."/>
            <person name="Nichols A."/>
            <person name="Cepeda A.J."/>
            <person name="Yan W."/>
            <person name="Fan B."/>
            <person name="Jiang Y."/>
            <person name="Adhikari A."/>
            <person name="Zheng C.-J."/>
            <person name="Schuster L."/>
            <person name="Cowan T.M."/>
            <person name="Smanski M.J."/>
            <person name="Chevrette M.G."/>
            <person name="De Carvalho L.P.S."/>
            <person name="Shen B."/>
        </authorList>
    </citation>
    <scope>NUCLEOTIDE SEQUENCE [LARGE SCALE GENOMIC DNA]</scope>
    <source>
        <strain evidence="3 4">NPDC019275</strain>
    </source>
</reference>
<gene>
    <name evidence="3" type="ORF">ACH49W_13380</name>
</gene>
<dbReference type="CDD" id="cd08891">
    <property type="entry name" value="SRPBCC_CalC"/>
    <property type="match status" value="1"/>
</dbReference>